<keyword evidence="1" id="KW-0862">Zinc</keyword>
<keyword evidence="3" id="KW-1185">Reference proteome</keyword>
<dbReference type="Gene3D" id="1.10.340.30">
    <property type="entry name" value="Hypothetical protein, domain 2"/>
    <property type="match status" value="1"/>
</dbReference>
<keyword evidence="1" id="KW-0479">Metal-binding</keyword>
<feature type="binding site" evidence="1">
    <location>
        <position position="12"/>
    </location>
    <ligand>
        <name>Zn(2+)</name>
        <dbReference type="ChEBI" id="CHEBI:29105"/>
    </ligand>
</feature>
<dbReference type="Pfam" id="PF03352">
    <property type="entry name" value="Adenine_glyco"/>
    <property type="match status" value="1"/>
</dbReference>
<dbReference type="GO" id="GO:0008725">
    <property type="term" value="F:DNA-3-methyladenine glycosylase activity"/>
    <property type="evidence" value="ECO:0007669"/>
    <property type="project" value="InterPro"/>
</dbReference>
<gene>
    <name evidence="2" type="ordered locus">TMO_0991</name>
</gene>
<dbReference type="GO" id="GO:0006284">
    <property type="term" value="P:base-excision repair"/>
    <property type="evidence" value="ECO:0007669"/>
    <property type="project" value="InterPro"/>
</dbReference>
<name>I3TJ92_TISMK</name>
<dbReference type="InterPro" id="IPR004597">
    <property type="entry name" value="Tag"/>
</dbReference>
<dbReference type="PANTHER" id="PTHR30037">
    <property type="entry name" value="DNA-3-METHYLADENINE GLYCOSYLASE 1"/>
    <property type="match status" value="1"/>
</dbReference>
<evidence type="ECO:0000313" key="2">
    <source>
        <dbReference type="EMBL" id="AFK52830.1"/>
    </source>
</evidence>
<evidence type="ECO:0000313" key="3">
    <source>
        <dbReference type="Proteomes" id="UP000005258"/>
    </source>
</evidence>
<dbReference type="STRING" id="1110502.TMO_0991"/>
<dbReference type="GO" id="GO:0046872">
    <property type="term" value="F:metal ion binding"/>
    <property type="evidence" value="ECO:0007669"/>
    <property type="project" value="UniProtKB-KW"/>
</dbReference>
<feature type="binding site" evidence="1">
    <location>
        <position position="187"/>
    </location>
    <ligand>
        <name>Zn(2+)</name>
        <dbReference type="ChEBI" id="CHEBI:29105"/>
    </ligand>
</feature>
<feature type="binding site" evidence="1">
    <location>
        <position position="25"/>
    </location>
    <ligand>
        <name>Zn(2+)</name>
        <dbReference type="ChEBI" id="CHEBI:29105"/>
    </ligand>
</feature>
<proteinExistence type="predicted"/>
<dbReference type="PATRIC" id="fig|1110502.3.peg.1025"/>
<dbReference type="KEGG" id="tmo:TMO_0991"/>
<dbReference type="InterPro" id="IPR005019">
    <property type="entry name" value="Adenine_glyco"/>
</dbReference>
<sequence>MAEQEEARHGPCPWCGTDPLYRAYHDTEWGVPVRDERPLFEMLVLESFQSGLSWITILRRREGFRRAFAGFDPDILARFGPADVDRLLADPGIIRHRGKIEATIANARAALALRDSGPGLAAFLWAAVDGQPLTNHFTTGAEVPGRTALSDALARRLKQAGFRHLGSTTVYAFMQAAGLVNDHLTTCPRHAEISAGA</sequence>
<dbReference type="AlphaFoldDB" id="I3TJ92"/>
<dbReference type="HOGENOM" id="CLU_083758_1_0_5"/>
<dbReference type="Proteomes" id="UP000005258">
    <property type="component" value="Chromosome"/>
</dbReference>
<accession>I3TJ92</accession>
<dbReference type="PANTHER" id="PTHR30037:SF4">
    <property type="entry name" value="DNA-3-METHYLADENINE GLYCOSYLASE I"/>
    <property type="match status" value="1"/>
</dbReference>
<dbReference type="RefSeq" id="WP_014744509.1">
    <property type="nucleotide sequence ID" value="NC_017956.1"/>
</dbReference>
<reference evidence="2 3" key="1">
    <citation type="journal article" date="2012" name="J. Am. Chem. Soc.">
        <title>Bacterial biosynthesis and maturation of the didemnin anti-cancer agents.</title>
        <authorList>
            <person name="Xu Y."/>
            <person name="Kersten R.D."/>
            <person name="Nam S.J."/>
            <person name="Lu L."/>
            <person name="Al-Suwailem A.M."/>
            <person name="Zheng H."/>
            <person name="Fenical W."/>
            <person name="Dorrestein P.C."/>
            <person name="Moore B.S."/>
            <person name="Qian P.Y."/>
        </authorList>
    </citation>
    <scope>NUCLEOTIDE SEQUENCE [LARGE SCALE GENOMIC DNA]</scope>
    <source>
        <strain evidence="2 3">KA081020-065</strain>
    </source>
</reference>
<dbReference type="EMBL" id="CP003236">
    <property type="protein sequence ID" value="AFK52830.1"/>
    <property type="molecule type" value="Genomic_DNA"/>
</dbReference>
<dbReference type="InterPro" id="IPR011257">
    <property type="entry name" value="DNA_glycosylase"/>
</dbReference>
<organism evidence="2 3">
    <name type="scientific">Tistrella mobilis (strain KA081020-065)</name>
    <dbReference type="NCBI Taxonomy" id="1110502"/>
    <lineage>
        <taxon>Bacteria</taxon>
        <taxon>Pseudomonadati</taxon>
        <taxon>Pseudomonadota</taxon>
        <taxon>Alphaproteobacteria</taxon>
        <taxon>Geminicoccales</taxon>
        <taxon>Geminicoccaceae</taxon>
        <taxon>Tistrella</taxon>
    </lineage>
</organism>
<protein>
    <submittedName>
        <fullName evidence="2">DNA-3-methyladenine glycosylase I</fullName>
    </submittedName>
</protein>
<feature type="binding site" evidence="1">
    <location>
        <position position="183"/>
    </location>
    <ligand>
        <name>Zn(2+)</name>
        <dbReference type="ChEBI" id="CHEBI:29105"/>
    </ligand>
</feature>
<dbReference type="eggNOG" id="COG2818">
    <property type="taxonomic scope" value="Bacteria"/>
</dbReference>
<evidence type="ECO:0000256" key="1">
    <source>
        <dbReference type="PIRSR" id="PIRSR604597-1"/>
    </source>
</evidence>
<dbReference type="SUPFAM" id="SSF48150">
    <property type="entry name" value="DNA-glycosylase"/>
    <property type="match status" value="1"/>
</dbReference>
<dbReference type="NCBIfam" id="TIGR00624">
    <property type="entry name" value="tag"/>
    <property type="match status" value="1"/>
</dbReference>
<dbReference type="InterPro" id="IPR052891">
    <property type="entry name" value="DNA-3mA_glycosylase"/>
</dbReference>